<dbReference type="Pfam" id="PF06580">
    <property type="entry name" value="His_kinase"/>
    <property type="match status" value="1"/>
</dbReference>
<dbReference type="GO" id="GO:0000155">
    <property type="term" value="F:phosphorelay sensor kinase activity"/>
    <property type="evidence" value="ECO:0007669"/>
    <property type="project" value="InterPro"/>
</dbReference>
<dbReference type="GO" id="GO:0005886">
    <property type="term" value="C:plasma membrane"/>
    <property type="evidence" value="ECO:0007669"/>
    <property type="project" value="UniProtKB-SubCell"/>
</dbReference>
<evidence type="ECO:0000256" key="7">
    <source>
        <dbReference type="ARBA" id="ARBA00022840"/>
    </source>
</evidence>
<keyword evidence="2" id="KW-1003">Cell membrane</keyword>
<evidence type="ECO:0000259" key="12">
    <source>
        <dbReference type="Pfam" id="PF02518"/>
    </source>
</evidence>
<dbReference type="PANTHER" id="PTHR34220">
    <property type="entry name" value="SENSOR HISTIDINE KINASE YPDA"/>
    <property type="match status" value="1"/>
</dbReference>
<reference evidence="15 16" key="1">
    <citation type="submission" date="2019-11" db="EMBL/GenBank/DDBJ databases">
        <title>Pseudodesulfovibrio alkaliphilus, sp. nov., an alkaliphilic sulfate-reducing bacteria from mud volcano of Taman peninsula, Russia.</title>
        <authorList>
            <person name="Frolova A."/>
            <person name="Merkel A.Y."/>
            <person name="Slobodkin A.I."/>
        </authorList>
    </citation>
    <scope>NUCLEOTIDE SEQUENCE [LARGE SCALE GENOMIC DNA]</scope>
    <source>
        <strain evidence="15 16">F-1</strain>
    </source>
</reference>
<proteinExistence type="predicted"/>
<dbReference type="RefSeq" id="WP_367614150.1">
    <property type="nucleotide sequence ID" value="NZ_WODC01000011.1"/>
</dbReference>
<feature type="transmembrane region" description="Helical" evidence="11">
    <location>
        <begin position="172"/>
        <end position="196"/>
    </location>
</feature>
<sequence>MQAEQLIITLAERFGLLVGAVFLLLVITPVQRFGFARTSTRNRTLLLTVFFGLFGILGTYTGNSVFQSVANLRAMAVITGGLFGGPVVGIGAGLIAGGHRILFDLNGFSAVPCGMATFLEGLVAGCIAARLGGRAMSWKIAAPLALVGESLHMGLVLLLSRPYGDAVELVKLIAPPMIVINAFGAAIFVELINVFFHSREQRDSLHAQQILDIANLTVSHLRSGLNLDSALQTALIIHGRVQTAAVAITDTRDVLAHVGAGSDHHLSGRSIHTEATREVIRTGQARYIEDQTAIGCDVPDCPNTCAIIIPLTKAGQIVGTLKFYGSKAVPLNNTLFELGKGLGKLFSTQLELEDLRIKENMLAHAEIRRLQAQINPHFLFNSLNTIGSFCRTNAEKARELLLDLSLYMRKNLDSSRGFIPLSEELDQVRSYLAIEQARFGERIAVGWDIDGACAGWPIPPLIIQPLVENSVKHGILSRSDGGTVIINAWLDADRLRICVTDDGSGMDDALVDSLLEKSALTEQGGMDSCRAGIGIRNCASRLEQIYGPECLLEICSRPGQGTRVSFSIPRMPLRVAT</sequence>
<protein>
    <submittedName>
        <fullName evidence="15">Transcriptional regulator</fullName>
    </submittedName>
</protein>
<dbReference type="Pfam" id="PF07694">
    <property type="entry name" value="5TM-5TMR_LYT"/>
    <property type="match status" value="1"/>
</dbReference>
<dbReference type="AlphaFoldDB" id="A0A7K1KRK1"/>
<evidence type="ECO:0000256" key="1">
    <source>
        <dbReference type="ARBA" id="ARBA00004651"/>
    </source>
</evidence>
<dbReference type="SUPFAM" id="SSF55874">
    <property type="entry name" value="ATPase domain of HSP90 chaperone/DNA topoisomerase II/histidine kinase"/>
    <property type="match status" value="1"/>
</dbReference>
<evidence type="ECO:0000256" key="11">
    <source>
        <dbReference type="SAM" id="Phobius"/>
    </source>
</evidence>
<feature type="domain" description="Signal transduction histidine kinase internal region" evidence="13">
    <location>
        <begin position="365"/>
        <end position="443"/>
    </location>
</feature>
<comment type="caution">
    <text evidence="15">The sequence shown here is derived from an EMBL/GenBank/DDBJ whole genome shotgun (WGS) entry which is preliminary data.</text>
</comment>
<feature type="transmembrane region" description="Helical" evidence="11">
    <location>
        <begin position="140"/>
        <end position="160"/>
    </location>
</feature>
<evidence type="ECO:0000256" key="9">
    <source>
        <dbReference type="ARBA" id="ARBA00023012"/>
    </source>
</evidence>
<keyword evidence="4 11" id="KW-0812">Transmembrane</keyword>
<evidence type="ECO:0000256" key="2">
    <source>
        <dbReference type="ARBA" id="ARBA00022475"/>
    </source>
</evidence>
<dbReference type="GO" id="GO:0071555">
    <property type="term" value="P:cell wall organization"/>
    <property type="evidence" value="ECO:0007669"/>
    <property type="project" value="InterPro"/>
</dbReference>
<dbReference type="Pfam" id="PF02518">
    <property type="entry name" value="HATPase_c"/>
    <property type="match status" value="1"/>
</dbReference>
<evidence type="ECO:0000256" key="10">
    <source>
        <dbReference type="ARBA" id="ARBA00023136"/>
    </source>
</evidence>
<dbReference type="InterPro" id="IPR050640">
    <property type="entry name" value="Bact_2-comp_sensor_kinase"/>
</dbReference>
<organism evidence="15 16">
    <name type="scientific">Pseudodesulfovibrio alkaliphilus</name>
    <dbReference type="NCBI Taxonomy" id="2661613"/>
    <lineage>
        <taxon>Bacteria</taxon>
        <taxon>Pseudomonadati</taxon>
        <taxon>Thermodesulfobacteriota</taxon>
        <taxon>Desulfovibrionia</taxon>
        <taxon>Desulfovibrionales</taxon>
        <taxon>Desulfovibrionaceae</taxon>
    </lineage>
</organism>
<feature type="transmembrane region" description="Helical" evidence="11">
    <location>
        <begin position="74"/>
        <end position="96"/>
    </location>
</feature>
<dbReference type="EMBL" id="WODC01000011">
    <property type="protein sequence ID" value="MUM78707.1"/>
    <property type="molecule type" value="Genomic_DNA"/>
</dbReference>
<keyword evidence="3" id="KW-0808">Transferase</keyword>
<dbReference type="Gene3D" id="3.30.565.10">
    <property type="entry name" value="Histidine kinase-like ATPase, C-terminal domain"/>
    <property type="match status" value="1"/>
</dbReference>
<dbReference type="InterPro" id="IPR011620">
    <property type="entry name" value="Sig_transdc_His_kinase_LytS_TM"/>
</dbReference>
<keyword evidence="5" id="KW-0547">Nucleotide-binding</keyword>
<feature type="transmembrane region" description="Helical" evidence="11">
    <location>
        <begin position="45"/>
        <end position="62"/>
    </location>
</feature>
<evidence type="ECO:0000313" key="16">
    <source>
        <dbReference type="Proteomes" id="UP000461162"/>
    </source>
</evidence>
<keyword evidence="8 11" id="KW-1133">Transmembrane helix</keyword>
<accession>A0A7K1KRK1</accession>
<evidence type="ECO:0000256" key="3">
    <source>
        <dbReference type="ARBA" id="ARBA00022679"/>
    </source>
</evidence>
<keyword evidence="16" id="KW-1185">Reference proteome</keyword>
<keyword evidence="10 11" id="KW-0472">Membrane</keyword>
<evidence type="ECO:0000259" key="14">
    <source>
        <dbReference type="Pfam" id="PF07694"/>
    </source>
</evidence>
<dbReference type="GO" id="GO:0005524">
    <property type="term" value="F:ATP binding"/>
    <property type="evidence" value="ECO:0007669"/>
    <property type="project" value="UniProtKB-KW"/>
</dbReference>
<name>A0A7K1KRK1_9BACT</name>
<feature type="domain" description="Histidine kinase/HSP90-like ATPase" evidence="12">
    <location>
        <begin position="462"/>
        <end position="570"/>
    </location>
</feature>
<evidence type="ECO:0000256" key="6">
    <source>
        <dbReference type="ARBA" id="ARBA00022777"/>
    </source>
</evidence>
<evidence type="ECO:0000259" key="13">
    <source>
        <dbReference type="Pfam" id="PF06580"/>
    </source>
</evidence>
<keyword evidence="6" id="KW-0418">Kinase</keyword>
<evidence type="ECO:0000256" key="8">
    <source>
        <dbReference type="ARBA" id="ARBA00022989"/>
    </source>
</evidence>
<feature type="transmembrane region" description="Helical" evidence="11">
    <location>
        <begin position="108"/>
        <end position="128"/>
    </location>
</feature>
<dbReference type="Proteomes" id="UP000461162">
    <property type="component" value="Unassembled WGS sequence"/>
</dbReference>
<feature type="domain" description="Signal transduction histidine kinase 5TM receptor LytS transmembrane region" evidence="14">
    <location>
        <begin position="37"/>
        <end position="193"/>
    </location>
</feature>
<dbReference type="InterPro" id="IPR003594">
    <property type="entry name" value="HATPase_dom"/>
</dbReference>
<dbReference type="PANTHER" id="PTHR34220:SF7">
    <property type="entry name" value="SENSOR HISTIDINE KINASE YPDA"/>
    <property type="match status" value="1"/>
</dbReference>
<comment type="subcellular location">
    <subcellularLocation>
        <location evidence="1">Cell membrane</location>
        <topology evidence="1">Multi-pass membrane protein</topology>
    </subcellularLocation>
</comment>
<dbReference type="InterPro" id="IPR010559">
    <property type="entry name" value="Sig_transdc_His_kin_internal"/>
</dbReference>
<keyword evidence="7" id="KW-0067">ATP-binding</keyword>
<keyword evidence="9" id="KW-0902">Two-component regulatory system</keyword>
<evidence type="ECO:0000256" key="4">
    <source>
        <dbReference type="ARBA" id="ARBA00022692"/>
    </source>
</evidence>
<dbReference type="InterPro" id="IPR036890">
    <property type="entry name" value="HATPase_C_sf"/>
</dbReference>
<feature type="transmembrane region" description="Helical" evidence="11">
    <location>
        <begin position="14"/>
        <end position="33"/>
    </location>
</feature>
<evidence type="ECO:0000313" key="15">
    <source>
        <dbReference type="EMBL" id="MUM78707.1"/>
    </source>
</evidence>
<evidence type="ECO:0000256" key="5">
    <source>
        <dbReference type="ARBA" id="ARBA00022741"/>
    </source>
</evidence>
<gene>
    <name evidence="15" type="ORF">GKC30_13785</name>
</gene>